<accession>A0A7N0SZ13</accession>
<dbReference type="PANTHER" id="PTHR11697:SF230">
    <property type="entry name" value="ZINC FINGER, MYM DOMAIN CONTAINING 1"/>
    <property type="match status" value="1"/>
</dbReference>
<proteinExistence type="predicted"/>
<dbReference type="OMA" id="ELLICMD"/>
<reference evidence="1" key="1">
    <citation type="submission" date="2021-01" db="UniProtKB">
        <authorList>
            <consortium name="EnsemblPlants"/>
        </authorList>
    </citation>
    <scope>IDENTIFICATION</scope>
</reference>
<dbReference type="PANTHER" id="PTHR11697">
    <property type="entry name" value="GENERAL TRANSCRIPTION FACTOR 2-RELATED ZINC FINGER PROTEIN"/>
    <property type="match status" value="1"/>
</dbReference>
<dbReference type="AlphaFoldDB" id="A0A7N0SZ13"/>
<organism evidence="1 2">
    <name type="scientific">Kalanchoe fedtschenkoi</name>
    <name type="common">Lavender scallops</name>
    <name type="synonym">South American air plant</name>
    <dbReference type="NCBI Taxonomy" id="63787"/>
    <lineage>
        <taxon>Eukaryota</taxon>
        <taxon>Viridiplantae</taxon>
        <taxon>Streptophyta</taxon>
        <taxon>Embryophyta</taxon>
        <taxon>Tracheophyta</taxon>
        <taxon>Spermatophyta</taxon>
        <taxon>Magnoliopsida</taxon>
        <taxon>eudicotyledons</taxon>
        <taxon>Gunneridae</taxon>
        <taxon>Pentapetalae</taxon>
        <taxon>Saxifragales</taxon>
        <taxon>Crassulaceae</taxon>
        <taxon>Kalanchoe</taxon>
    </lineage>
</organism>
<evidence type="ECO:0000313" key="2">
    <source>
        <dbReference type="Proteomes" id="UP000594263"/>
    </source>
</evidence>
<name>A0A7N0SZ13_KALFE</name>
<evidence type="ECO:0008006" key="3">
    <source>
        <dbReference type="Google" id="ProtNLM"/>
    </source>
</evidence>
<dbReference type="Gramene" id="Kaladp0015s0043.1.v1.1">
    <property type="protein sequence ID" value="Kaladp0015s0043.1.v1.1"/>
    <property type="gene ID" value="Kaladp0015s0043.v1.1"/>
</dbReference>
<keyword evidence="2" id="KW-1185">Reference proteome</keyword>
<protein>
    <recommendedName>
        <fullName evidence="3">HAT C-terminal dimerisation domain-containing protein</fullName>
    </recommendedName>
</protein>
<evidence type="ECO:0000313" key="1">
    <source>
        <dbReference type="EnsemblPlants" id="Kaladp0015s0043.1.v1.1"/>
    </source>
</evidence>
<sequence>MSKFRGQGYDGASNMKGEIHGLKTLIMNDTSSAYYINCFAHQLQSTLVAVAKDNCDCAWLFEQLSYLLSVIGVSCKHKEMIQVIQAQKGRRSLKLGLYPIITEVLVIIGKSASNKENCAKAQVVLGSFESFHFVLAHLMLYIFGYTDQLSNALQQKDQGIRNDNWEDFIEKVTTFGVKYDIEVPDRDGYYVPQGRAKRFFKKMFLSVIDLHVQELSNRFDEVNMELLICMDSLNPANSFTTFDKHKILRLAESYPNEFTMQMKDLGGLSSMLVETNKHKTYTEVCLLLKLVLILSVATSVERVFSSMSSKLKKRNLHTFLNALTYPNRTCYLVALTNTKLVLRVHGKIGDDAPSEYVQMEELSN</sequence>
<dbReference type="Proteomes" id="UP000594263">
    <property type="component" value="Unplaced"/>
</dbReference>
<dbReference type="EnsemblPlants" id="Kaladp0015s0043.1.v1.1">
    <property type="protein sequence ID" value="Kaladp0015s0043.1.v1.1"/>
    <property type="gene ID" value="Kaladp0015s0043.v1.1"/>
</dbReference>
<dbReference type="InterPro" id="IPR055298">
    <property type="entry name" value="AtLOH3-like"/>
</dbReference>